<sequence>MSVILDKSKKIIIDRTLPEIIKKIKNIDGYEVLKFIKLLKKIGVDFIEIDQKTLLSLVEIQNSSQYIYRVENQSDLKFLYKYEFKYVVFDYSLVNEFSEKLLGRKIILEISIDDLDELFLDENKTIFNRFNIKILRIKDIKNCNFDGWSELIKDIKCRFFVDVDFCPSDIYSMGTAIAIEACIDGVESITATINGKGDSFAPLEEIILGLKVIKNATVIGNTTSIDDLKKCYKAITKEKIYSMKAILGEDIFKYESGIHVDGIEKNPTNYEPYNPIEIGTNRKMYIGKHSGKKAVMVRLNELHVKSNNININTLLDEIRDKSIELRRNIYDEELIVMCNHLLKKSGGI</sequence>
<accession>A0A1W1XMP6</accession>
<evidence type="ECO:0000313" key="3">
    <source>
        <dbReference type="EMBL" id="SMC25115.1"/>
    </source>
</evidence>
<keyword evidence="1" id="KW-0808">Transferase</keyword>
<dbReference type="EMBL" id="FWXH01000008">
    <property type="protein sequence ID" value="SMC25115.1"/>
    <property type="molecule type" value="Genomic_DNA"/>
</dbReference>
<proteinExistence type="predicted"/>
<dbReference type="STRING" id="1121291.SAMN02745134_02366"/>
<reference evidence="3 4" key="1">
    <citation type="submission" date="2017-04" db="EMBL/GenBank/DDBJ databases">
        <authorList>
            <person name="Afonso C.L."/>
            <person name="Miller P.J."/>
            <person name="Scott M.A."/>
            <person name="Spackman E."/>
            <person name="Goraichik I."/>
            <person name="Dimitrov K.M."/>
            <person name="Suarez D.L."/>
            <person name="Swayne D.E."/>
        </authorList>
    </citation>
    <scope>NUCLEOTIDE SEQUENCE [LARGE SCALE GENOMIC DNA]</scope>
    <source>
        <strain evidence="3 4">DSM 12555</strain>
    </source>
</reference>
<evidence type="ECO:0000313" key="4">
    <source>
        <dbReference type="Proteomes" id="UP000192468"/>
    </source>
</evidence>
<dbReference type="AlphaFoldDB" id="A0A1W1XMP6"/>
<dbReference type="RefSeq" id="WP_084116190.1">
    <property type="nucleotide sequence ID" value="NZ_FWXH01000008.1"/>
</dbReference>
<dbReference type="Gene3D" id="1.10.238.260">
    <property type="match status" value="1"/>
</dbReference>
<keyword evidence="4" id="KW-1185">Reference proteome</keyword>
<dbReference type="PANTHER" id="PTHR42880">
    <property type="entry name" value="HOMOCITRATE SYNTHASE"/>
    <property type="match status" value="1"/>
</dbReference>
<organism evidence="3 4">
    <name type="scientific">Clostridium acidisoli DSM 12555</name>
    <dbReference type="NCBI Taxonomy" id="1121291"/>
    <lineage>
        <taxon>Bacteria</taxon>
        <taxon>Bacillati</taxon>
        <taxon>Bacillota</taxon>
        <taxon>Clostridia</taxon>
        <taxon>Eubacteriales</taxon>
        <taxon>Clostridiaceae</taxon>
        <taxon>Clostridium</taxon>
    </lineage>
</organism>
<evidence type="ECO:0000256" key="1">
    <source>
        <dbReference type="ARBA" id="ARBA00022679"/>
    </source>
</evidence>
<dbReference type="OrthoDB" id="503431at2"/>
<gene>
    <name evidence="3" type="ORF">SAMN02745134_02366</name>
</gene>
<dbReference type="PANTHER" id="PTHR42880:SF1">
    <property type="entry name" value="ISOPROPYLMALATE_HOMOCITRATE_CITRAMALATE SYNTHASE FAMILY PROTEIN"/>
    <property type="match status" value="1"/>
</dbReference>
<dbReference type="Pfam" id="PF22617">
    <property type="entry name" value="HCS_D2"/>
    <property type="match status" value="1"/>
</dbReference>
<dbReference type="GO" id="GO:0016740">
    <property type="term" value="F:transferase activity"/>
    <property type="evidence" value="ECO:0007669"/>
    <property type="project" value="UniProtKB-KW"/>
</dbReference>
<protein>
    <submittedName>
        <fullName evidence="3">Homocitrate synthase NifV</fullName>
    </submittedName>
</protein>
<feature type="domain" description="2-isopropylmalate synthase/homocitrate synthase post-catalytic" evidence="2">
    <location>
        <begin position="246"/>
        <end position="320"/>
    </location>
</feature>
<dbReference type="InterPro" id="IPR054691">
    <property type="entry name" value="LeuA/HCS_post-cat"/>
</dbReference>
<dbReference type="Proteomes" id="UP000192468">
    <property type="component" value="Unassembled WGS sequence"/>
</dbReference>
<evidence type="ECO:0000259" key="2">
    <source>
        <dbReference type="Pfam" id="PF22617"/>
    </source>
</evidence>
<name>A0A1W1XMP6_9CLOT</name>